<keyword evidence="2" id="KW-1185">Reference proteome</keyword>
<comment type="caution">
    <text evidence="1">The sequence shown here is derived from an EMBL/GenBank/DDBJ whole genome shotgun (WGS) entry which is preliminary data.</text>
</comment>
<gene>
    <name evidence="1" type="ORF">Ahu01nite_057730</name>
</gene>
<name>A0ABQ3ZVN1_9ACTN</name>
<proteinExistence type="predicted"/>
<reference evidence="1 2" key="1">
    <citation type="submission" date="2021-01" db="EMBL/GenBank/DDBJ databases">
        <title>Whole genome shotgun sequence of Actinoplanes humidus NBRC 14915.</title>
        <authorList>
            <person name="Komaki H."/>
            <person name="Tamura T."/>
        </authorList>
    </citation>
    <scope>NUCLEOTIDE SEQUENCE [LARGE SCALE GENOMIC DNA]</scope>
    <source>
        <strain evidence="1 2">NBRC 14915</strain>
    </source>
</reference>
<accession>A0ABQ3ZVN1</accession>
<protein>
    <submittedName>
        <fullName evidence="1">Uncharacterized protein</fullName>
    </submittedName>
</protein>
<dbReference type="EMBL" id="BOMN01000084">
    <property type="protein sequence ID" value="GIE22671.1"/>
    <property type="molecule type" value="Genomic_DNA"/>
</dbReference>
<evidence type="ECO:0000313" key="1">
    <source>
        <dbReference type="EMBL" id="GIE22671.1"/>
    </source>
</evidence>
<evidence type="ECO:0000313" key="2">
    <source>
        <dbReference type="Proteomes" id="UP000603200"/>
    </source>
</evidence>
<dbReference type="Proteomes" id="UP000603200">
    <property type="component" value="Unassembled WGS sequence"/>
</dbReference>
<sequence>MRASKQLAFAIARASGELAFAIARASGQLAFAMAWASGQLARAAWGERASLRGVTRRVVVALLNPVAWSPPGVDLLKWRAALAEDVVDLLARLAQAEPAIAAVAADLELAREIAWPGTPIFEVATATVLPVLKAAEQAGFDQGAVLAADAADLPGMILGKLLRPLSSKPVAVAPNGRGGGLLGVASVLPVPEWLADHDLDGATPMTVRRTAPQPSLVESTAEWRRLRGPEDLSTLDMALEGWENTRALLGG</sequence>
<organism evidence="1 2">
    <name type="scientific">Winogradskya humida</name>
    <dbReference type="NCBI Taxonomy" id="113566"/>
    <lineage>
        <taxon>Bacteria</taxon>
        <taxon>Bacillati</taxon>
        <taxon>Actinomycetota</taxon>
        <taxon>Actinomycetes</taxon>
        <taxon>Micromonosporales</taxon>
        <taxon>Micromonosporaceae</taxon>
        <taxon>Winogradskya</taxon>
    </lineage>
</organism>